<dbReference type="InterPro" id="IPR004256">
    <property type="entry name" value="DUF234"/>
</dbReference>
<gene>
    <name evidence="4" type="ordered locus">Tresu_0855</name>
</gene>
<evidence type="ECO:0000259" key="3">
    <source>
        <dbReference type="Pfam" id="PF03008"/>
    </source>
</evidence>
<keyword evidence="5" id="KW-1185">Reference proteome</keyword>
<feature type="coiled-coil region" evidence="1">
    <location>
        <begin position="401"/>
        <end position="428"/>
    </location>
</feature>
<dbReference type="SUPFAM" id="SSF52540">
    <property type="entry name" value="P-loop containing nucleoside triphosphate hydrolases"/>
    <property type="match status" value="1"/>
</dbReference>
<dbReference type="PANTHER" id="PTHR34704:SF1">
    <property type="entry name" value="ATPASE"/>
    <property type="match status" value="1"/>
</dbReference>
<keyword evidence="1" id="KW-0175">Coiled coil</keyword>
<organism evidence="4 5">
    <name type="scientific">Treponema succinifaciens (strain ATCC 33096 / DSM 2489 / 6091)</name>
    <dbReference type="NCBI Taxonomy" id="869209"/>
    <lineage>
        <taxon>Bacteria</taxon>
        <taxon>Pseudomonadati</taxon>
        <taxon>Spirochaetota</taxon>
        <taxon>Spirochaetia</taxon>
        <taxon>Spirochaetales</taxon>
        <taxon>Treponemataceae</taxon>
        <taxon>Treponema</taxon>
    </lineage>
</organism>
<dbReference type="OrthoDB" id="9813134at2"/>
<dbReference type="Gene3D" id="3.40.50.300">
    <property type="entry name" value="P-loop containing nucleotide triphosphate hydrolases"/>
    <property type="match status" value="1"/>
</dbReference>
<proteinExistence type="predicted"/>
<name>F2NY31_TRES6</name>
<dbReference type="eggNOG" id="COG1672">
    <property type="taxonomic scope" value="Bacteria"/>
</dbReference>
<sequence>MKKFYDRKNELKILEQIEKNSYSNAAFTIITGRRRIGKTALLKKFISTKKSCYLFTTRSSEPILCQQWQKELEQSIDLKIFGSITTLKELFEQIIEYSKQEHFILIIDEFQELQNINSSFFSHLQNIWDNCKDNSKINFIACGSVYSMMIKIFEGAKEPLFGRATAKIHLKPFTPSVCKEILKDFNPQYTNEDLLCLYMLSGGVAKYIFLLMESGSITHTKMINYVTGISSPFLIDGKDLLISEIGKDYGIYFSILSLISSGITVQSEIDSIIQKNTGSYLSNLNKTFNVIKPVRPIFSKPESRNVRWQITDSYLRFYFRFIYSNQNLIELGQYDLLKKLILRDYKTFTGKTLEQYFTEKINEEMHLTYIGGWWDKKSQNEIDIVAVNELDKTCHIFEVKRNAKKIDYKALEEKINALRSNVPGFEINMKGLSMDDM</sequence>
<dbReference type="InterPro" id="IPR027417">
    <property type="entry name" value="P-loop_NTPase"/>
</dbReference>
<dbReference type="AlphaFoldDB" id="F2NY31"/>
<evidence type="ECO:0000313" key="4">
    <source>
        <dbReference type="EMBL" id="AEB13782.1"/>
    </source>
</evidence>
<dbReference type="GeneID" id="302998030"/>
<dbReference type="Proteomes" id="UP000006852">
    <property type="component" value="Chromosome"/>
</dbReference>
<dbReference type="InterPro" id="IPR011579">
    <property type="entry name" value="ATPase_dom"/>
</dbReference>
<dbReference type="GO" id="GO:0005524">
    <property type="term" value="F:ATP binding"/>
    <property type="evidence" value="ECO:0007669"/>
    <property type="project" value="InterPro"/>
</dbReference>
<dbReference type="RefSeq" id="WP_013701075.1">
    <property type="nucleotide sequence ID" value="NC_015385.1"/>
</dbReference>
<evidence type="ECO:0000259" key="2">
    <source>
        <dbReference type="Pfam" id="PF01637"/>
    </source>
</evidence>
<evidence type="ECO:0000313" key="5">
    <source>
        <dbReference type="Proteomes" id="UP000006852"/>
    </source>
</evidence>
<dbReference type="Pfam" id="PF01637">
    <property type="entry name" value="ATPase_2"/>
    <property type="match status" value="1"/>
</dbReference>
<reference evidence="5" key="2">
    <citation type="submission" date="2011-04" db="EMBL/GenBank/DDBJ databases">
        <title>The complete genome of chromosome of Treponema succinifaciens DSM 2489.</title>
        <authorList>
            <person name="Lucas S."/>
            <person name="Copeland A."/>
            <person name="Lapidus A."/>
            <person name="Bruce D."/>
            <person name="Goodwin L."/>
            <person name="Pitluck S."/>
            <person name="Peters L."/>
            <person name="Kyrpides N."/>
            <person name="Mavromatis K."/>
            <person name="Ivanova N."/>
            <person name="Ovchinnikova G."/>
            <person name="Teshima H."/>
            <person name="Detter J.C."/>
            <person name="Tapia R."/>
            <person name="Han C."/>
            <person name="Land M."/>
            <person name="Hauser L."/>
            <person name="Markowitz V."/>
            <person name="Cheng J.-F."/>
            <person name="Hugenholtz P."/>
            <person name="Woyke T."/>
            <person name="Wu D."/>
            <person name="Gronow S."/>
            <person name="Wellnitz S."/>
            <person name="Brambilla E."/>
            <person name="Klenk H.-P."/>
            <person name="Eisen J.A."/>
        </authorList>
    </citation>
    <scope>NUCLEOTIDE SEQUENCE [LARGE SCALE GENOMIC DNA]</scope>
    <source>
        <strain evidence="5">ATCC 33096 / DSM 2489 / 6091</strain>
    </source>
</reference>
<feature type="domain" description="DUF234" evidence="3">
    <location>
        <begin position="318"/>
        <end position="403"/>
    </location>
</feature>
<evidence type="ECO:0000256" key="1">
    <source>
        <dbReference type="SAM" id="Coils"/>
    </source>
</evidence>
<protein>
    <submittedName>
        <fullName evidence="4">ATPase</fullName>
    </submittedName>
</protein>
<dbReference type="Pfam" id="PF03008">
    <property type="entry name" value="DUF234"/>
    <property type="match status" value="1"/>
</dbReference>
<feature type="domain" description="ATPase" evidence="2">
    <location>
        <begin position="4"/>
        <end position="209"/>
    </location>
</feature>
<dbReference type="PANTHER" id="PTHR34704">
    <property type="entry name" value="ATPASE"/>
    <property type="match status" value="1"/>
</dbReference>
<dbReference type="HOGENOM" id="CLU_041137_3_0_12"/>
<accession>F2NY31</accession>
<dbReference type="EMBL" id="CP002631">
    <property type="protein sequence ID" value="AEB13782.1"/>
    <property type="molecule type" value="Genomic_DNA"/>
</dbReference>
<reference evidence="4 5" key="1">
    <citation type="journal article" date="2011" name="Stand. Genomic Sci.">
        <title>Complete genome sequence of Treponema succinifaciens type strain (6091).</title>
        <authorList>
            <person name="Han C."/>
            <person name="Gronow S."/>
            <person name="Teshima H."/>
            <person name="Lapidus A."/>
            <person name="Nolan M."/>
            <person name="Lucas S."/>
            <person name="Hammon N."/>
            <person name="Deshpande S."/>
            <person name="Cheng J.F."/>
            <person name="Zeytun A."/>
            <person name="Tapia R."/>
            <person name="Goodwin L."/>
            <person name="Pitluck S."/>
            <person name="Liolios K."/>
            <person name="Pagani I."/>
            <person name="Ivanova N."/>
            <person name="Mavromatis K."/>
            <person name="Mikhailova N."/>
            <person name="Huntemann M."/>
            <person name="Pati A."/>
            <person name="Chen A."/>
            <person name="Palaniappan K."/>
            <person name="Land M."/>
            <person name="Hauser L."/>
            <person name="Brambilla E.M."/>
            <person name="Rohde M."/>
            <person name="Goker M."/>
            <person name="Woyke T."/>
            <person name="Bristow J."/>
            <person name="Eisen J.A."/>
            <person name="Markowitz V."/>
            <person name="Hugenholtz P."/>
            <person name="Kyrpides N.C."/>
            <person name="Klenk H.P."/>
            <person name="Detter J.C."/>
        </authorList>
    </citation>
    <scope>NUCLEOTIDE SEQUENCE [LARGE SCALE GENOMIC DNA]</scope>
    <source>
        <strain evidence="5">ATCC 33096 / DSM 2489 / 6091</strain>
    </source>
</reference>
<dbReference type="KEGG" id="tsu:Tresu_0855"/>
<dbReference type="STRING" id="869209.Tresu_0855"/>